<dbReference type="EMBL" id="LFYR01000864">
    <property type="protein sequence ID" value="KMZ67981.1"/>
    <property type="molecule type" value="Genomic_DNA"/>
</dbReference>
<dbReference type="Pfam" id="PF00982">
    <property type="entry name" value="Glyco_transf_20"/>
    <property type="match status" value="1"/>
</dbReference>
<comment type="caution">
    <text evidence="1">The sequence shown here is derived from an EMBL/GenBank/DDBJ whole genome shotgun (WGS) entry which is preliminary data.</text>
</comment>
<dbReference type="Gene3D" id="3.40.50.2000">
    <property type="entry name" value="Glycogen Phosphorylase B"/>
    <property type="match status" value="1"/>
</dbReference>
<evidence type="ECO:0000313" key="2">
    <source>
        <dbReference type="Proteomes" id="UP000036987"/>
    </source>
</evidence>
<keyword evidence="2" id="KW-1185">Reference proteome</keyword>
<protein>
    <submittedName>
        <fullName evidence="1">Uncharacterized protein</fullName>
    </submittedName>
</protein>
<accession>A0A0K9PG94</accession>
<name>A0A0K9PG94_ZOSMR</name>
<dbReference type="AlphaFoldDB" id="A0A0K9PG94"/>
<dbReference type="SUPFAM" id="SSF53756">
    <property type="entry name" value="UDP-Glycosyltransferase/glycogen phosphorylase"/>
    <property type="match status" value="1"/>
</dbReference>
<reference evidence="2" key="1">
    <citation type="journal article" date="2016" name="Nature">
        <title>The genome of the seagrass Zostera marina reveals angiosperm adaptation to the sea.</title>
        <authorList>
            <person name="Olsen J.L."/>
            <person name="Rouze P."/>
            <person name="Verhelst B."/>
            <person name="Lin Y.-C."/>
            <person name="Bayer T."/>
            <person name="Collen J."/>
            <person name="Dattolo E."/>
            <person name="De Paoli E."/>
            <person name="Dittami S."/>
            <person name="Maumus F."/>
            <person name="Michel G."/>
            <person name="Kersting A."/>
            <person name="Lauritano C."/>
            <person name="Lohaus R."/>
            <person name="Toepel M."/>
            <person name="Tonon T."/>
            <person name="Vanneste K."/>
            <person name="Amirebrahimi M."/>
            <person name="Brakel J."/>
            <person name="Bostroem C."/>
            <person name="Chovatia M."/>
            <person name="Grimwood J."/>
            <person name="Jenkins J.W."/>
            <person name="Jueterbock A."/>
            <person name="Mraz A."/>
            <person name="Stam W.T."/>
            <person name="Tice H."/>
            <person name="Bornberg-Bauer E."/>
            <person name="Green P.J."/>
            <person name="Pearson G.A."/>
            <person name="Procaccini G."/>
            <person name="Duarte C.M."/>
            <person name="Schmutz J."/>
            <person name="Reusch T.B.H."/>
            <person name="Van de Peer Y."/>
        </authorList>
    </citation>
    <scope>NUCLEOTIDE SEQUENCE [LARGE SCALE GENOMIC DNA]</scope>
    <source>
        <strain evidence="2">cv. Finnish</strain>
    </source>
</reference>
<dbReference type="PANTHER" id="PTHR10788:SF106">
    <property type="entry name" value="BCDNA.GH08860"/>
    <property type="match status" value="1"/>
</dbReference>
<dbReference type="STRING" id="29655.A0A0K9PG94"/>
<dbReference type="GO" id="GO:0005992">
    <property type="term" value="P:trehalose biosynthetic process"/>
    <property type="evidence" value="ECO:0007669"/>
    <property type="project" value="InterPro"/>
</dbReference>
<gene>
    <name evidence="1" type="ORF">ZOSMA_24G00010</name>
</gene>
<dbReference type="Proteomes" id="UP000036987">
    <property type="component" value="Unassembled WGS sequence"/>
</dbReference>
<dbReference type="OrthoDB" id="755951at2759"/>
<dbReference type="InterPro" id="IPR001830">
    <property type="entry name" value="Glyco_trans_20"/>
</dbReference>
<sequence length="209" mass="24119">MKFVCITLFSSEYQQTKVERLMRELGLMKFNRSFIVNDETADSTYDSREGLLSASRLLSDGHQGDAVKPRKQQLLVVANRLPVTAHRKGEDSWSMEVTNGGLVSALLGVNELDAKWIGQTSFKEALVKKRCVPIFLDEEMEDEYYNGYCNNILWPLFHYLGLPQEDLVLQPHVVFSHNSMHINLRTRCLQMWYVSIMKMVMWFGAMITT</sequence>
<evidence type="ECO:0000313" key="1">
    <source>
        <dbReference type="EMBL" id="KMZ67981.1"/>
    </source>
</evidence>
<organism evidence="1 2">
    <name type="scientific">Zostera marina</name>
    <name type="common">Eelgrass</name>
    <dbReference type="NCBI Taxonomy" id="29655"/>
    <lineage>
        <taxon>Eukaryota</taxon>
        <taxon>Viridiplantae</taxon>
        <taxon>Streptophyta</taxon>
        <taxon>Embryophyta</taxon>
        <taxon>Tracheophyta</taxon>
        <taxon>Spermatophyta</taxon>
        <taxon>Magnoliopsida</taxon>
        <taxon>Liliopsida</taxon>
        <taxon>Zosteraceae</taxon>
        <taxon>Zostera</taxon>
    </lineage>
</organism>
<proteinExistence type="predicted"/>
<dbReference type="GO" id="GO:0016758">
    <property type="term" value="F:hexosyltransferase activity"/>
    <property type="evidence" value="ECO:0007669"/>
    <property type="project" value="UniProtKB-ARBA"/>
</dbReference>
<dbReference type="PANTHER" id="PTHR10788">
    <property type="entry name" value="TREHALOSE-6-PHOSPHATE SYNTHASE"/>
    <property type="match status" value="1"/>
</dbReference>